<dbReference type="GO" id="GO:0003700">
    <property type="term" value="F:DNA-binding transcription factor activity"/>
    <property type="evidence" value="ECO:0007669"/>
    <property type="project" value="InterPro"/>
</dbReference>
<name>A0A814VGX2_ADIRI</name>
<protein>
    <submittedName>
        <fullName evidence="3">Uncharacterized protein</fullName>
    </submittedName>
</protein>
<dbReference type="InterPro" id="IPR036770">
    <property type="entry name" value="Ankyrin_rpt-contain_sf"/>
</dbReference>
<dbReference type="InterPro" id="IPR037059">
    <property type="entry name" value="RHD_DNA_bind_dom_sf"/>
</dbReference>
<feature type="compositionally biased region" description="Low complexity" evidence="2">
    <location>
        <begin position="483"/>
        <end position="515"/>
    </location>
</feature>
<dbReference type="Proteomes" id="UP000663828">
    <property type="component" value="Unassembled WGS sequence"/>
</dbReference>
<evidence type="ECO:0000313" key="4">
    <source>
        <dbReference type="Proteomes" id="UP000663828"/>
    </source>
</evidence>
<feature type="region of interest" description="Disordered" evidence="2">
    <location>
        <begin position="77"/>
        <end position="116"/>
    </location>
</feature>
<dbReference type="Gene3D" id="1.25.40.20">
    <property type="entry name" value="Ankyrin repeat-containing domain"/>
    <property type="match status" value="1"/>
</dbReference>
<keyword evidence="1" id="KW-0040">ANK repeat</keyword>
<dbReference type="GO" id="GO:0003677">
    <property type="term" value="F:DNA binding"/>
    <property type="evidence" value="ECO:0007669"/>
    <property type="project" value="InterPro"/>
</dbReference>
<feature type="region of interest" description="Disordered" evidence="2">
    <location>
        <begin position="1"/>
        <end position="55"/>
    </location>
</feature>
<evidence type="ECO:0000256" key="2">
    <source>
        <dbReference type="SAM" id="MobiDB-lite"/>
    </source>
</evidence>
<evidence type="ECO:0000256" key="1">
    <source>
        <dbReference type="PROSITE-ProRule" id="PRU00023"/>
    </source>
</evidence>
<sequence length="1355" mass="153969">MYSFGDYNFNDPLPSPSTEAINQLLTSPSSTPTPPGVRTSNGSNSNSPLQDPSSTDIIPFLESEFFLNDEDFLQNYLGDTYPQPDSLDTVLSYNSQEMPPSDNNTPPNQPDGADDDKLRIIAQPKSRYRERYHCETDSNRNRAHRFIRTGNKNGFEYPTVQFSRKWCDPTRELYIQVTPVTVKTDTRQYHCIHPYRIDADEIGLIKDYEEKNNSLYFRIHPEEFANCQKRFLISRTKMIQSDLKEYGMLRIYGTDQLDNQQVIYSQKPKQTITAYQLWDCQLMFVIAERFNQNSLPHPIMETAVLSDTMTDVETGDRQSTTNHIQQTLLTQIKCIPQKVDWRGNEEIVIILPQQPNRQKNYTITFDFTPHPLVVINNVTHVDKRVFSFMAPQCPLPFTDQPRTFPMTIRENNVVIALVNFTYVPPISMTVNLCPVCSQTTFANQGNTASNKRQRGREEFDSVEIVNDLTLQIAAMGIERENSEASSSSSSSSSSSESMRSAATTTTATGTTAATAAARDNHAAKLDRYLDQLQEALVQFVQTNDPSRLFRRTRVLLSKCEDSPPPLHVAIERGHISLALTIIEQVANYIQLILRMSQFNNQSNADTLYDALLNSPTLLPNLENLTEDLNLNVNNEFLLDININSITSELDNLTSALTPSGFSPDNNSNIQQQEVTNPVYQAVALPSDMQTFPDQIEIIAQPYYGTKLRYRSDYNKNDQRQGVLKNRTKNSSYIGPAIRIPQQYLDPNGEYYVRVCLVTVINDKTNIRYIHPYRLENTTDNQLYDQQTNSIFFPLQEEDYRTGTKSFPTIRIVKEREGELKNYGCLRVFDDNGLYLQNDTGSNACTTAKQLKKEYSLDQSQLAFTIVQKTVDSGVTYMIPCPQTTAFSEPMIEGESGTGEPENDSQSVDEQSTTSPEPSCRVYKYAPRYTVNTNSEDMIIILTSKKLEVRKYGQLKVVFECNSLNPPWSHVIDDLTITDRIVSFKTPEFPYQFDQAVQVNVILRQSSRDVGTLTYFYLPTSTQCSNCHLHTMNSQSNSIPNVPSKRMASQVFDHGAYESDIVVSTADNSQKLSESSAKPTPESSSSKQTAGKNKDSSDEIIKALFTSFETLFLENDYTSLLRIGRSFIRKNPQIMHEAISRNHSDVLSKFIPVASIEILQLKNESLGENTLLHALRLNRIEIVKILLHKTGADVLMKETDNMQNNIFHIMACYTTSVEILDLMIDYLLEKSFPIQETFDHRNHESRTPLQLSVVKNNLLITKKILQYFDTSIHEVQNHIGDNLLHLAVRHGDLDMVEYLIEDGKLDQLLNHSNLAMTPIELAQSLHRDDITAYLRQICPLQQIFADSGSSSDDEDD</sequence>
<feature type="region of interest" description="Disordered" evidence="2">
    <location>
        <begin position="888"/>
        <end position="918"/>
    </location>
</feature>
<feature type="region of interest" description="Disordered" evidence="2">
    <location>
        <begin position="1066"/>
        <end position="1093"/>
    </location>
</feature>
<dbReference type="PANTHER" id="PTHR24121">
    <property type="entry name" value="NO MECHANORECEPTOR POTENTIAL C, ISOFORM D-RELATED"/>
    <property type="match status" value="1"/>
</dbReference>
<dbReference type="SMART" id="SM00248">
    <property type="entry name" value="ANK"/>
    <property type="match status" value="5"/>
</dbReference>
<keyword evidence="4" id="KW-1185">Reference proteome</keyword>
<reference evidence="3" key="1">
    <citation type="submission" date="2021-02" db="EMBL/GenBank/DDBJ databases">
        <authorList>
            <person name="Nowell W R."/>
        </authorList>
    </citation>
    <scope>NUCLEOTIDE SEQUENCE</scope>
</reference>
<dbReference type="EMBL" id="CAJNOR010001713">
    <property type="protein sequence ID" value="CAF1188012.1"/>
    <property type="molecule type" value="Genomic_DNA"/>
</dbReference>
<proteinExistence type="predicted"/>
<comment type="caution">
    <text evidence="3">The sequence shown here is derived from an EMBL/GenBank/DDBJ whole genome shotgun (WGS) entry which is preliminary data.</text>
</comment>
<accession>A0A814VGX2</accession>
<dbReference type="PROSITE" id="PS50297">
    <property type="entry name" value="ANK_REP_REGION"/>
    <property type="match status" value="1"/>
</dbReference>
<dbReference type="PROSITE" id="PS50088">
    <property type="entry name" value="ANK_REPEAT"/>
    <property type="match status" value="1"/>
</dbReference>
<feature type="compositionally biased region" description="Polar residues" evidence="2">
    <location>
        <begin position="903"/>
        <end position="916"/>
    </location>
</feature>
<dbReference type="Gene3D" id="2.60.40.340">
    <property type="entry name" value="Rel homology domain (RHD), DNA-binding domain"/>
    <property type="match status" value="1"/>
</dbReference>
<feature type="compositionally biased region" description="Polar residues" evidence="2">
    <location>
        <begin position="89"/>
        <end position="106"/>
    </location>
</feature>
<dbReference type="InterPro" id="IPR002110">
    <property type="entry name" value="Ankyrin_rpt"/>
</dbReference>
<feature type="repeat" description="ANK" evidence="1">
    <location>
        <begin position="1278"/>
        <end position="1302"/>
    </location>
</feature>
<feature type="region of interest" description="Disordered" evidence="2">
    <location>
        <begin position="479"/>
        <end position="515"/>
    </location>
</feature>
<gene>
    <name evidence="3" type="ORF">XAT740_LOCUS22952</name>
</gene>
<feature type="compositionally biased region" description="Polar residues" evidence="2">
    <location>
        <begin position="38"/>
        <end position="55"/>
    </location>
</feature>
<evidence type="ECO:0000313" key="3">
    <source>
        <dbReference type="EMBL" id="CAF1188012.1"/>
    </source>
</evidence>
<feature type="compositionally biased region" description="Polar residues" evidence="2">
    <location>
        <begin position="16"/>
        <end position="25"/>
    </location>
</feature>
<organism evidence="3 4">
    <name type="scientific">Adineta ricciae</name>
    <name type="common">Rotifer</name>
    <dbReference type="NCBI Taxonomy" id="249248"/>
    <lineage>
        <taxon>Eukaryota</taxon>
        <taxon>Metazoa</taxon>
        <taxon>Spiralia</taxon>
        <taxon>Gnathifera</taxon>
        <taxon>Rotifera</taxon>
        <taxon>Eurotatoria</taxon>
        <taxon>Bdelloidea</taxon>
        <taxon>Adinetida</taxon>
        <taxon>Adinetidae</taxon>
        <taxon>Adineta</taxon>
    </lineage>
</organism>
<feature type="compositionally biased region" description="Low complexity" evidence="2">
    <location>
        <begin position="1072"/>
        <end position="1086"/>
    </location>
</feature>
<dbReference type="Pfam" id="PF13637">
    <property type="entry name" value="Ank_4"/>
    <property type="match status" value="1"/>
</dbReference>
<dbReference type="PANTHER" id="PTHR24121:SF22">
    <property type="entry name" value="PROTEIN ACCELERATED CELL DEATH 6-LIKE"/>
    <property type="match status" value="1"/>
</dbReference>
<dbReference type="SUPFAM" id="SSF48403">
    <property type="entry name" value="Ankyrin repeat"/>
    <property type="match status" value="1"/>
</dbReference>